<name>A0A0A8Y1L4_ARUDO</name>
<evidence type="ECO:0000313" key="1">
    <source>
        <dbReference type="EMBL" id="JAD18983.1"/>
    </source>
</evidence>
<reference evidence="1" key="1">
    <citation type="submission" date="2014-09" db="EMBL/GenBank/DDBJ databases">
        <authorList>
            <person name="Magalhaes I.L.F."/>
            <person name="Oliveira U."/>
            <person name="Santos F.R."/>
            <person name="Vidigal T.H.D.A."/>
            <person name="Brescovit A.D."/>
            <person name="Santos A.J."/>
        </authorList>
    </citation>
    <scope>NUCLEOTIDE SEQUENCE</scope>
    <source>
        <tissue evidence="1">Shoot tissue taken approximately 20 cm above the soil surface</tissue>
    </source>
</reference>
<accession>A0A0A8Y1L4</accession>
<dbReference type="EMBL" id="GBRH01278912">
    <property type="protein sequence ID" value="JAD18983.1"/>
    <property type="molecule type" value="Transcribed_RNA"/>
</dbReference>
<proteinExistence type="predicted"/>
<organism evidence="1">
    <name type="scientific">Arundo donax</name>
    <name type="common">Giant reed</name>
    <name type="synonym">Donax arundinaceus</name>
    <dbReference type="NCBI Taxonomy" id="35708"/>
    <lineage>
        <taxon>Eukaryota</taxon>
        <taxon>Viridiplantae</taxon>
        <taxon>Streptophyta</taxon>
        <taxon>Embryophyta</taxon>
        <taxon>Tracheophyta</taxon>
        <taxon>Spermatophyta</taxon>
        <taxon>Magnoliopsida</taxon>
        <taxon>Liliopsida</taxon>
        <taxon>Poales</taxon>
        <taxon>Poaceae</taxon>
        <taxon>PACMAD clade</taxon>
        <taxon>Arundinoideae</taxon>
        <taxon>Arundineae</taxon>
        <taxon>Arundo</taxon>
    </lineage>
</organism>
<sequence length="9" mass="1040">MKHQLSSPI</sequence>
<reference evidence="1" key="2">
    <citation type="journal article" date="2015" name="Data Brief">
        <title>Shoot transcriptome of the giant reed, Arundo donax.</title>
        <authorList>
            <person name="Barrero R.A."/>
            <person name="Guerrero F.D."/>
            <person name="Moolhuijzen P."/>
            <person name="Goolsby J.A."/>
            <person name="Tidwell J."/>
            <person name="Bellgard S.E."/>
            <person name="Bellgard M.I."/>
        </authorList>
    </citation>
    <scope>NUCLEOTIDE SEQUENCE</scope>
    <source>
        <tissue evidence="1">Shoot tissue taken approximately 20 cm above the soil surface</tissue>
    </source>
</reference>
<protein>
    <submittedName>
        <fullName evidence="1">Uncharacterized protein</fullName>
    </submittedName>
</protein>